<dbReference type="InterPro" id="IPR041679">
    <property type="entry name" value="DNA2/NAM7-like_C"/>
</dbReference>
<keyword evidence="5" id="KW-1185">Reference proteome</keyword>
<dbReference type="Gene3D" id="3.40.50.300">
    <property type="entry name" value="P-loop containing nucleotide triphosphate hydrolases"/>
    <property type="match status" value="2"/>
</dbReference>
<evidence type="ECO:0000313" key="5">
    <source>
        <dbReference type="Proteomes" id="UP000008141"/>
    </source>
</evidence>
<dbReference type="InterPro" id="IPR047187">
    <property type="entry name" value="SF1_C_Upf1"/>
</dbReference>
<dbReference type="Pfam" id="PF13087">
    <property type="entry name" value="AAA_12"/>
    <property type="match status" value="2"/>
</dbReference>
<dbReference type="Proteomes" id="UP000008141">
    <property type="component" value="Unassembled WGS sequence"/>
</dbReference>
<dbReference type="KEGG" id="cvr:CHLNCDRAFT_140782"/>
<feature type="region of interest" description="Disordered" evidence="1">
    <location>
        <begin position="1053"/>
        <end position="1072"/>
    </location>
</feature>
<feature type="domain" description="DNA2/NAM7 helicase-like C-terminal" evidence="3">
    <location>
        <begin position="1280"/>
        <end position="1323"/>
    </location>
</feature>
<reference evidence="4 5" key="1">
    <citation type="journal article" date="2010" name="Plant Cell">
        <title>The Chlorella variabilis NC64A genome reveals adaptation to photosymbiosis, coevolution with viruses, and cryptic sex.</title>
        <authorList>
            <person name="Blanc G."/>
            <person name="Duncan G."/>
            <person name="Agarkova I."/>
            <person name="Borodovsky M."/>
            <person name="Gurnon J."/>
            <person name="Kuo A."/>
            <person name="Lindquist E."/>
            <person name="Lucas S."/>
            <person name="Pangilinan J."/>
            <person name="Polle J."/>
            <person name="Salamov A."/>
            <person name="Terry A."/>
            <person name="Yamada T."/>
            <person name="Dunigan D.D."/>
            <person name="Grigoriev I.V."/>
            <person name="Claverie J.M."/>
            <person name="Van Etten J.L."/>
        </authorList>
    </citation>
    <scope>NUCLEOTIDE SEQUENCE [LARGE SCALE GENOMIC DNA]</scope>
    <source>
        <strain evidence="4 5">NC64A</strain>
    </source>
</reference>
<dbReference type="RefSeq" id="XP_005850700.1">
    <property type="nucleotide sequence ID" value="XM_005850638.1"/>
</dbReference>
<evidence type="ECO:0000313" key="4">
    <source>
        <dbReference type="EMBL" id="EFN58598.1"/>
    </source>
</evidence>
<dbReference type="STRING" id="554065.E1Z672"/>
<feature type="region of interest" description="Disordered" evidence="1">
    <location>
        <begin position="160"/>
        <end position="179"/>
    </location>
</feature>
<dbReference type="GeneID" id="17357913"/>
<protein>
    <recommendedName>
        <fullName evidence="6">AAA+ ATPase domain-containing protein</fullName>
    </recommendedName>
</protein>
<sequence>MAAAACCFRATFTRDGHKKPKNRKWLDGFVTQAGRDARLLNEAGGVVALGRLAAGQVLEEGLELKQGFGQSVIVHVDVACDPRDMSGEASSGGGQPAAAPAAPAPAPAAAAAAQPRLVRPAAAGLRGSGGSRKHAFKAPRPAAAAAAAAAAAPLEPAAPRAAFDQPQGDCTALAHQPEPRRRQFTAPARMPAMPHPVHTLPAAPAAAALRSDEDILRLLTGEAPVAPAAAPAPAAKRQRIQPSAAVGGGSSGTPAAPMGAPLVVSAGHAAPPPAAARPAARWSSFVQDEEEDGMGCGAALEAGVHDAEATPAPAAAAACGPGPAAARQHLWQRQLPAPMSAAPAQQGGRQQRPIWQRAGQAAVGAAQAPVGGPEEGELGRSPSGSLPAAAAAAAAGSFRPIVRPPHAQPGQPPLRPAWQAHAVPAAQQRQQVQGGCPAAAQAAGGGGGWKPPAAIAPGAAGRRLAVQAAARAAPAPAAAGWNREVDGTVQLGWPGAEESARPARRVAVPDGFAGCQQYVLAWSNALREELNLRWVQGWTGGWVHGIGGREARLRHPRVPYYASCELFIWRNNMPKKGGWNGVGGRRGKRGRGAGAGEEEEEEDGGGEEEAAQKPDSIYLILKRDDLWIISNNPELRPGFPPGQPGDRSREPWVVVARSLWHAPNQDGKFEIEFLSPRPPGLGRSQAVYAIKASRPGPEAATELGMIDLLRSGAAATLPLLPHLLRAPSGANSAATAGAGRASRAPMQRPGSSAAARQQQQQQQQQQQEEQQEQADMHGPDMPDPGSPCYSCSDDDEALVAAAAATDGLAESPLAQADQIIQRFGLNKEQAEVVTYVAGWAAGSGGGGSAPAPVCLVHGPFGSGKSTLLVALLHFLLQQHGRAGSPLAGARVLVSAHTNVAVDRVLVGLLESGCSDFLRVGPLRRVSRRLLAQSLHASESRASAGAAAELREMLKEAGSPAEAAAIRAELAAAEKGADRQRKRLLKTVPVVGVTCCSAMLAALDGQRFDVLLLDESSQMVEPLSAIPLLRAQARFLIAAGDPLQLPPVIASPVHVTQAPPHRPQQAQQQQEREQPQGLLRPLFVRLSALGLPLFLLRRQYRCHPDISAVPNNHFYGGRLLDGVAAEQRPSLLPGLPSLAFMDVRGQEQYSAGRSASNQLEAEAVVAAVERLVAAGVALGQCSVICFFRAQVALVRSLLDRRLPQLEQRQRQQRRQQRRSPRAATEALPQAFGGASSSRVAEGRDSLGGEEPGPGRRGGSEDAEGSGGDDEPEQQQQGIQIATGAECDVVLLTTVVTRPGAFASDACRLNVALTRAKHNLLVVGCAPALQQSSQALAALLGQCRRTPGGFHAGRLPPGIGAGAGVAAHAPGATAGLATASAGAAAARAAEDGGDDDEEGWAALQGTP</sequence>
<dbReference type="InterPro" id="IPR045055">
    <property type="entry name" value="DNA2/NAM7-like"/>
</dbReference>
<feature type="region of interest" description="Disordered" evidence="1">
    <location>
        <begin position="1385"/>
        <end position="1405"/>
    </location>
</feature>
<feature type="region of interest" description="Disordered" evidence="1">
    <location>
        <begin position="729"/>
        <end position="792"/>
    </location>
</feature>
<feature type="region of interest" description="Disordered" evidence="1">
    <location>
        <begin position="84"/>
        <end position="115"/>
    </location>
</feature>
<dbReference type="InterPro" id="IPR041677">
    <property type="entry name" value="DNA2/NAM7_AAA_11"/>
</dbReference>
<feature type="compositionally biased region" description="Low complexity" evidence="1">
    <location>
        <begin position="729"/>
        <end position="744"/>
    </location>
</feature>
<feature type="region of interest" description="Disordered" evidence="1">
    <location>
        <begin position="337"/>
        <end position="420"/>
    </location>
</feature>
<evidence type="ECO:0000256" key="1">
    <source>
        <dbReference type="SAM" id="MobiDB-lite"/>
    </source>
</evidence>
<dbReference type="InterPro" id="IPR027417">
    <property type="entry name" value="P-loop_NTPase"/>
</dbReference>
<feature type="compositionally biased region" description="Acidic residues" evidence="1">
    <location>
        <begin position="596"/>
        <end position="609"/>
    </location>
</feature>
<feature type="compositionally biased region" description="Low complexity" evidence="1">
    <location>
        <begin position="1056"/>
        <end position="1068"/>
    </location>
</feature>
<accession>E1Z672</accession>
<feature type="compositionally biased region" description="Low complexity" evidence="1">
    <location>
        <begin position="341"/>
        <end position="372"/>
    </location>
</feature>
<evidence type="ECO:0008006" key="6">
    <source>
        <dbReference type="Google" id="ProtNLM"/>
    </source>
</evidence>
<feature type="region of interest" description="Disordered" evidence="1">
    <location>
        <begin position="579"/>
        <end position="612"/>
    </location>
</feature>
<feature type="compositionally biased region" description="Low complexity" evidence="1">
    <location>
        <begin position="757"/>
        <end position="768"/>
    </location>
</feature>
<feature type="compositionally biased region" description="Pro residues" evidence="1">
    <location>
        <begin position="402"/>
        <end position="415"/>
    </location>
</feature>
<feature type="compositionally biased region" description="Acidic residues" evidence="1">
    <location>
        <begin position="1259"/>
        <end position="1271"/>
    </location>
</feature>
<name>E1Z672_CHLVA</name>
<dbReference type="CDD" id="cd18808">
    <property type="entry name" value="SF1_C_Upf1"/>
    <property type="match status" value="1"/>
</dbReference>
<feature type="region of interest" description="Disordered" evidence="1">
    <location>
        <begin position="229"/>
        <end position="253"/>
    </location>
</feature>
<dbReference type="GO" id="GO:0004386">
    <property type="term" value="F:helicase activity"/>
    <property type="evidence" value="ECO:0007669"/>
    <property type="project" value="InterPro"/>
</dbReference>
<organism evidence="5">
    <name type="scientific">Chlorella variabilis</name>
    <name type="common">Green alga</name>
    <dbReference type="NCBI Taxonomy" id="554065"/>
    <lineage>
        <taxon>Eukaryota</taxon>
        <taxon>Viridiplantae</taxon>
        <taxon>Chlorophyta</taxon>
        <taxon>core chlorophytes</taxon>
        <taxon>Trebouxiophyceae</taxon>
        <taxon>Chlorellales</taxon>
        <taxon>Chlorellaceae</taxon>
        <taxon>Chlorella clade</taxon>
        <taxon>Chlorella</taxon>
    </lineage>
</organism>
<dbReference type="eggNOG" id="KOG1802">
    <property type="taxonomic scope" value="Eukaryota"/>
</dbReference>
<proteinExistence type="predicted"/>
<dbReference type="PANTHER" id="PTHR10887">
    <property type="entry name" value="DNA2/NAM7 HELICASE FAMILY"/>
    <property type="match status" value="1"/>
</dbReference>
<evidence type="ECO:0000259" key="2">
    <source>
        <dbReference type="Pfam" id="PF13086"/>
    </source>
</evidence>
<evidence type="ECO:0000259" key="3">
    <source>
        <dbReference type="Pfam" id="PF13087"/>
    </source>
</evidence>
<dbReference type="OrthoDB" id="6513042at2759"/>
<feature type="compositionally biased region" description="Basic residues" evidence="1">
    <location>
        <begin position="1209"/>
        <end position="1219"/>
    </location>
</feature>
<feature type="compositionally biased region" description="Low complexity" evidence="1">
    <location>
        <begin position="96"/>
        <end position="115"/>
    </location>
</feature>
<feature type="region of interest" description="Disordered" evidence="1">
    <location>
        <begin position="1205"/>
        <end position="1275"/>
    </location>
</feature>
<dbReference type="PANTHER" id="PTHR10887:SF518">
    <property type="entry name" value="RNA HELICASE NONSENSE MRNA REDUCING FACTOR"/>
    <property type="match status" value="1"/>
</dbReference>
<feature type="domain" description="DNA2/NAM7 helicase helicase" evidence="2">
    <location>
        <begin position="847"/>
        <end position="1050"/>
    </location>
</feature>
<dbReference type="Pfam" id="PF13086">
    <property type="entry name" value="AAA_11"/>
    <property type="match status" value="1"/>
</dbReference>
<gene>
    <name evidence="4" type="ORF">CHLNCDRAFT_140782</name>
</gene>
<dbReference type="OMA" id="YASCELF"/>
<feature type="domain" description="DNA2/NAM7 helicase-like C-terminal" evidence="3">
    <location>
        <begin position="1079"/>
        <end position="1203"/>
    </location>
</feature>
<dbReference type="EMBL" id="GL433837">
    <property type="protein sequence ID" value="EFN58598.1"/>
    <property type="molecule type" value="Genomic_DNA"/>
</dbReference>
<dbReference type="SUPFAM" id="SSF52540">
    <property type="entry name" value="P-loop containing nucleoside triphosphate hydrolases"/>
    <property type="match status" value="1"/>
</dbReference>
<dbReference type="InParanoid" id="E1Z672"/>